<reference evidence="6" key="1">
    <citation type="journal article" date="2019" name="Int. J. Syst. Evol. Microbiol.">
        <title>The Global Catalogue of Microorganisms (GCM) 10K type strain sequencing project: providing services to taxonomists for standard genome sequencing and annotation.</title>
        <authorList>
            <consortium name="The Broad Institute Genomics Platform"/>
            <consortium name="The Broad Institute Genome Sequencing Center for Infectious Disease"/>
            <person name="Wu L."/>
            <person name="Ma J."/>
        </authorList>
    </citation>
    <scope>NUCLEOTIDE SEQUENCE [LARGE SCALE GENOMIC DNA]</scope>
    <source>
        <strain evidence="6">IBRC 10765</strain>
    </source>
</reference>
<dbReference type="GO" id="GO:0008794">
    <property type="term" value="F:arsenate reductase (glutaredoxin) activity"/>
    <property type="evidence" value="ECO:0007669"/>
    <property type="project" value="UniProtKB-EC"/>
</dbReference>
<dbReference type="PANTHER" id="PTHR30041:SF4">
    <property type="entry name" value="ARSENATE REDUCTASE"/>
    <property type="match status" value="1"/>
</dbReference>
<dbReference type="CDD" id="cd03034">
    <property type="entry name" value="ArsC_ArsC"/>
    <property type="match status" value="1"/>
</dbReference>
<dbReference type="EMBL" id="JBHRYR010000003">
    <property type="protein sequence ID" value="MFC3853166.1"/>
    <property type="molecule type" value="Genomic_DNA"/>
</dbReference>
<sequence length="115" mass="12861">MSVTIWHNPRCSKSRETLKLLEEQGIKPVIRLYLDDVPTPIELRSVLGKLNLTAQELIRRKEDEYKALGLNNAGADEDMLIAAMVEHPRLIERPVVITAKGAALGRPPEAVLEIL</sequence>
<keyword evidence="6" id="KW-1185">Reference proteome</keyword>
<dbReference type="Pfam" id="PF03960">
    <property type="entry name" value="ArsC"/>
    <property type="match status" value="1"/>
</dbReference>
<evidence type="ECO:0000256" key="2">
    <source>
        <dbReference type="ARBA" id="ARBA00023002"/>
    </source>
</evidence>
<accession>A0ABV7ZY82</accession>
<name>A0ABV7ZY82_9GAMM</name>
<dbReference type="PROSITE" id="PS51353">
    <property type="entry name" value="ARSC"/>
    <property type="match status" value="1"/>
</dbReference>
<dbReference type="Proteomes" id="UP001595617">
    <property type="component" value="Unassembled WGS sequence"/>
</dbReference>
<dbReference type="NCBIfam" id="TIGR00014">
    <property type="entry name" value="arsC"/>
    <property type="match status" value="1"/>
</dbReference>
<comment type="catalytic activity">
    <reaction evidence="4">
        <text>[glutaredoxin]-dithiol + arsenate + glutathione + H(+) = glutathionyl-S-S-[glutaredoxin] + arsenite + H2O</text>
        <dbReference type="Rhea" id="RHEA:22016"/>
        <dbReference type="Rhea" id="RHEA-COMP:10729"/>
        <dbReference type="Rhea" id="RHEA-COMP:17668"/>
        <dbReference type="ChEBI" id="CHEBI:15377"/>
        <dbReference type="ChEBI" id="CHEBI:15378"/>
        <dbReference type="ChEBI" id="CHEBI:29242"/>
        <dbReference type="ChEBI" id="CHEBI:29950"/>
        <dbReference type="ChEBI" id="CHEBI:48597"/>
        <dbReference type="ChEBI" id="CHEBI:57925"/>
        <dbReference type="ChEBI" id="CHEBI:146199"/>
        <dbReference type="EC" id="1.20.4.1"/>
    </reaction>
</comment>
<evidence type="ECO:0000256" key="3">
    <source>
        <dbReference type="PROSITE-ProRule" id="PRU01282"/>
    </source>
</evidence>
<dbReference type="InterPro" id="IPR006659">
    <property type="entry name" value="Arsenate_reductase"/>
</dbReference>
<gene>
    <name evidence="5" type="primary">arsC</name>
    <name evidence="5" type="ORF">ACFOOG_10015</name>
</gene>
<dbReference type="Gene3D" id="3.40.30.10">
    <property type="entry name" value="Glutaredoxin"/>
    <property type="match status" value="1"/>
</dbReference>
<evidence type="ECO:0000256" key="1">
    <source>
        <dbReference type="ARBA" id="ARBA00007198"/>
    </source>
</evidence>
<comment type="similarity">
    <text evidence="1 3 4">Belongs to the ArsC family.</text>
</comment>
<dbReference type="SUPFAM" id="SSF52833">
    <property type="entry name" value="Thioredoxin-like"/>
    <property type="match status" value="1"/>
</dbReference>
<dbReference type="PANTHER" id="PTHR30041">
    <property type="entry name" value="ARSENATE REDUCTASE"/>
    <property type="match status" value="1"/>
</dbReference>
<evidence type="ECO:0000313" key="6">
    <source>
        <dbReference type="Proteomes" id="UP001595617"/>
    </source>
</evidence>
<proteinExistence type="inferred from homology"/>
<keyword evidence="2 4" id="KW-0560">Oxidoreductase</keyword>
<dbReference type="EC" id="1.20.4.1" evidence="4"/>
<dbReference type="InterPro" id="IPR036249">
    <property type="entry name" value="Thioredoxin-like_sf"/>
</dbReference>
<evidence type="ECO:0000256" key="4">
    <source>
        <dbReference type="RuleBase" id="RU362029"/>
    </source>
</evidence>
<comment type="caution">
    <text evidence="5">The sequence shown here is derived from an EMBL/GenBank/DDBJ whole genome shotgun (WGS) entry which is preliminary data.</text>
</comment>
<organism evidence="5 6">
    <name type="scientific">Saccharospirillum mangrovi</name>
    <dbReference type="NCBI Taxonomy" id="2161747"/>
    <lineage>
        <taxon>Bacteria</taxon>
        <taxon>Pseudomonadati</taxon>
        <taxon>Pseudomonadota</taxon>
        <taxon>Gammaproteobacteria</taxon>
        <taxon>Oceanospirillales</taxon>
        <taxon>Saccharospirillaceae</taxon>
        <taxon>Saccharospirillum</taxon>
    </lineage>
</organism>
<dbReference type="RefSeq" id="WP_380696061.1">
    <property type="nucleotide sequence ID" value="NZ_JBHRYR010000003.1"/>
</dbReference>
<evidence type="ECO:0000313" key="5">
    <source>
        <dbReference type="EMBL" id="MFC3853166.1"/>
    </source>
</evidence>
<protein>
    <recommendedName>
        <fullName evidence="4">Arsenate reductase</fullName>
        <ecNumber evidence="4">1.20.4.1</ecNumber>
    </recommendedName>
</protein>
<dbReference type="InterPro" id="IPR006660">
    <property type="entry name" value="Arsenate_reductase-like"/>
</dbReference>